<dbReference type="GO" id="GO:0020037">
    <property type="term" value="F:heme binding"/>
    <property type="evidence" value="ECO:0007669"/>
    <property type="project" value="InterPro"/>
</dbReference>
<evidence type="ECO:0000256" key="7">
    <source>
        <dbReference type="ARBA" id="ARBA00022824"/>
    </source>
</evidence>
<dbReference type="Pfam" id="PF00067">
    <property type="entry name" value="p450"/>
    <property type="match status" value="1"/>
</dbReference>
<evidence type="ECO:0000256" key="4">
    <source>
        <dbReference type="ARBA" id="ARBA00010617"/>
    </source>
</evidence>
<comment type="similarity">
    <text evidence="4 14">Belongs to the cytochrome P450 family.</text>
</comment>
<dbReference type="InParanoid" id="A0A2J7Q4A6"/>
<keyword evidence="12 15" id="KW-0472">Membrane</keyword>
<dbReference type="PRINTS" id="PR00385">
    <property type="entry name" value="P450"/>
</dbReference>
<dbReference type="OrthoDB" id="2789670at2759"/>
<dbReference type="GO" id="GO:0016705">
    <property type="term" value="F:oxidoreductase activity, acting on paired donors, with incorporation or reduction of molecular oxygen"/>
    <property type="evidence" value="ECO:0007669"/>
    <property type="project" value="InterPro"/>
</dbReference>
<dbReference type="PANTHER" id="PTHR24292">
    <property type="entry name" value="CYTOCHROME P450"/>
    <property type="match status" value="1"/>
</dbReference>
<comment type="subcellular location">
    <subcellularLocation>
        <location evidence="3">Endoplasmic reticulum membrane</location>
        <topology evidence="3">Peripheral membrane protein</topology>
    </subcellularLocation>
    <subcellularLocation>
        <location evidence="2">Microsome membrane</location>
        <topology evidence="2">Peripheral membrane protein</topology>
    </subcellularLocation>
</comment>
<evidence type="ECO:0000256" key="1">
    <source>
        <dbReference type="ARBA" id="ARBA00001971"/>
    </source>
</evidence>
<dbReference type="InterPro" id="IPR036396">
    <property type="entry name" value="Cyt_P450_sf"/>
</dbReference>
<evidence type="ECO:0000256" key="12">
    <source>
        <dbReference type="ARBA" id="ARBA00023136"/>
    </source>
</evidence>
<feature type="binding site" description="axial binding residue" evidence="13">
    <location>
        <position position="470"/>
    </location>
    <ligand>
        <name>heme</name>
        <dbReference type="ChEBI" id="CHEBI:30413"/>
    </ligand>
    <ligandPart>
        <name>Fe</name>
        <dbReference type="ChEBI" id="CHEBI:18248"/>
    </ligandPart>
</feature>
<dbReference type="InterPro" id="IPR002401">
    <property type="entry name" value="Cyt_P450_E_grp-I"/>
</dbReference>
<dbReference type="AlphaFoldDB" id="A0A2J7Q4A6"/>
<dbReference type="STRING" id="105785.A0A2J7Q4A6"/>
<evidence type="ECO:0000256" key="8">
    <source>
        <dbReference type="ARBA" id="ARBA00022848"/>
    </source>
</evidence>
<dbReference type="PROSITE" id="PS00086">
    <property type="entry name" value="CYTOCHROME_P450"/>
    <property type="match status" value="1"/>
</dbReference>
<dbReference type="PRINTS" id="PR00463">
    <property type="entry name" value="EP450I"/>
</dbReference>
<comment type="caution">
    <text evidence="16">The sequence shown here is derived from an EMBL/GenBank/DDBJ whole genome shotgun (WGS) entry which is preliminary data.</text>
</comment>
<accession>A0A2J7Q4A6</accession>
<evidence type="ECO:0000313" key="17">
    <source>
        <dbReference type="Proteomes" id="UP000235965"/>
    </source>
</evidence>
<keyword evidence="8" id="KW-0492">Microsome</keyword>
<gene>
    <name evidence="16" type="primary">CYP9E2_8</name>
    <name evidence="16" type="ORF">B7P43_G12241</name>
</gene>
<evidence type="ECO:0000256" key="15">
    <source>
        <dbReference type="SAM" id="Phobius"/>
    </source>
</evidence>
<protein>
    <submittedName>
        <fullName evidence="16">Cytochrome P450 9e2</fullName>
    </submittedName>
</protein>
<evidence type="ECO:0000313" key="16">
    <source>
        <dbReference type="EMBL" id="PNF23405.1"/>
    </source>
</evidence>
<evidence type="ECO:0000256" key="13">
    <source>
        <dbReference type="PIRSR" id="PIRSR602401-1"/>
    </source>
</evidence>
<keyword evidence="15" id="KW-1133">Transmembrane helix</keyword>
<comment type="cofactor">
    <cofactor evidence="1 13">
        <name>heme</name>
        <dbReference type="ChEBI" id="CHEBI:30413"/>
    </cofactor>
</comment>
<dbReference type="Gene3D" id="1.10.630.10">
    <property type="entry name" value="Cytochrome P450"/>
    <property type="match status" value="1"/>
</dbReference>
<dbReference type="Proteomes" id="UP000235965">
    <property type="component" value="Unassembled WGS sequence"/>
</dbReference>
<dbReference type="SUPFAM" id="SSF48264">
    <property type="entry name" value="Cytochrome P450"/>
    <property type="match status" value="1"/>
</dbReference>
<dbReference type="GO" id="GO:0004497">
    <property type="term" value="F:monooxygenase activity"/>
    <property type="evidence" value="ECO:0007669"/>
    <property type="project" value="UniProtKB-KW"/>
</dbReference>
<dbReference type="FunFam" id="1.10.630.10:FF:000042">
    <property type="entry name" value="Cytochrome P450"/>
    <property type="match status" value="1"/>
</dbReference>
<dbReference type="CDD" id="cd11056">
    <property type="entry name" value="CYP6-like"/>
    <property type="match status" value="1"/>
</dbReference>
<keyword evidence="7" id="KW-0256">Endoplasmic reticulum</keyword>
<dbReference type="PANTHER" id="PTHR24292:SF54">
    <property type="entry name" value="CYP9F3-RELATED"/>
    <property type="match status" value="1"/>
</dbReference>
<keyword evidence="6 13" id="KW-0479">Metal-binding</keyword>
<proteinExistence type="inferred from homology"/>
<evidence type="ECO:0000256" key="2">
    <source>
        <dbReference type="ARBA" id="ARBA00004174"/>
    </source>
</evidence>
<dbReference type="InterPro" id="IPR017972">
    <property type="entry name" value="Cyt_P450_CS"/>
</dbReference>
<dbReference type="InterPro" id="IPR050476">
    <property type="entry name" value="Insect_CytP450_Detox"/>
</dbReference>
<evidence type="ECO:0000256" key="3">
    <source>
        <dbReference type="ARBA" id="ARBA00004406"/>
    </source>
</evidence>
<dbReference type="GO" id="GO:0005789">
    <property type="term" value="C:endoplasmic reticulum membrane"/>
    <property type="evidence" value="ECO:0007669"/>
    <property type="project" value="UniProtKB-SubCell"/>
</dbReference>
<evidence type="ECO:0000256" key="6">
    <source>
        <dbReference type="ARBA" id="ARBA00022723"/>
    </source>
</evidence>
<evidence type="ECO:0000256" key="9">
    <source>
        <dbReference type="ARBA" id="ARBA00023002"/>
    </source>
</evidence>
<evidence type="ECO:0000256" key="5">
    <source>
        <dbReference type="ARBA" id="ARBA00022617"/>
    </source>
</evidence>
<dbReference type="GO" id="GO:0005506">
    <property type="term" value="F:iron ion binding"/>
    <property type="evidence" value="ECO:0007669"/>
    <property type="project" value="InterPro"/>
</dbReference>
<evidence type="ECO:0000256" key="14">
    <source>
        <dbReference type="RuleBase" id="RU000461"/>
    </source>
</evidence>
<evidence type="ECO:0000256" key="11">
    <source>
        <dbReference type="ARBA" id="ARBA00023033"/>
    </source>
</evidence>
<reference evidence="16 17" key="1">
    <citation type="submission" date="2017-12" db="EMBL/GenBank/DDBJ databases">
        <title>Hemimetabolous genomes reveal molecular basis of termite eusociality.</title>
        <authorList>
            <person name="Harrison M.C."/>
            <person name="Jongepier E."/>
            <person name="Robertson H.M."/>
            <person name="Arning N."/>
            <person name="Bitard-Feildel T."/>
            <person name="Chao H."/>
            <person name="Childers C.P."/>
            <person name="Dinh H."/>
            <person name="Doddapaneni H."/>
            <person name="Dugan S."/>
            <person name="Gowin J."/>
            <person name="Greiner C."/>
            <person name="Han Y."/>
            <person name="Hu H."/>
            <person name="Hughes D.S.T."/>
            <person name="Huylmans A.-K."/>
            <person name="Kemena C."/>
            <person name="Kremer L.P.M."/>
            <person name="Lee S.L."/>
            <person name="Lopez-Ezquerra A."/>
            <person name="Mallet L."/>
            <person name="Monroy-Kuhn J.M."/>
            <person name="Moser A."/>
            <person name="Murali S.C."/>
            <person name="Muzny D.M."/>
            <person name="Otani S."/>
            <person name="Piulachs M.-D."/>
            <person name="Poelchau M."/>
            <person name="Qu J."/>
            <person name="Schaub F."/>
            <person name="Wada-Katsumata A."/>
            <person name="Worley K.C."/>
            <person name="Xie Q."/>
            <person name="Ylla G."/>
            <person name="Poulsen M."/>
            <person name="Gibbs R.A."/>
            <person name="Schal C."/>
            <person name="Richards S."/>
            <person name="Belles X."/>
            <person name="Korb J."/>
            <person name="Bornberg-Bauer E."/>
        </authorList>
    </citation>
    <scope>NUCLEOTIDE SEQUENCE [LARGE SCALE GENOMIC DNA]</scope>
    <source>
        <tissue evidence="16">Whole body</tissue>
    </source>
</reference>
<keyword evidence="11 14" id="KW-0503">Monooxygenase</keyword>
<dbReference type="InterPro" id="IPR001128">
    <property type="entry name" value="Cyt_P450"/>
</dbReference>
<keyword evidence="17" id="KW-1185">Reference proteome</keyword>
<dbReference type="EMBL" id="NEVH01018386">
    <property type="protein sequence ID" value="PNF23405.1"/>
    <property type="molecule type" value="Genomic_DNA"/>
</dbReference>
<feature type="transmembrane region" description="Helical" evidence="15">
    <location>
        <begin position="6"/>
        <end position="27"/>
    </location>
</feature>
<evidence type="ECO:0000256" key="10">
    <source>
        <dbReference type="ARBA" id="ARBA00023004"/>
    </source>
</evidence>
<keyword evidence="5 13" id="KW-0349">Heme</keyword>
<keyword evidence="10 13" id="KW-0408">Iron</keyword>
<sequence length="527" mass="60691">MAILDWTWLCLVWTLLVLAAGVVLYFWGTSTYGRFTKQNIPHLKPLPFIGNMAQYMGKKSLLELLLESYNQFKGRQFGIIFMFRMPVVYVRDLELIKTITVKDFEYFTDHRTDYIESRESIWSKPLIILKGQRWRDMRSTLSPAFTSSKMKTMFVLVNECSEQLLDFLEQSYQQPIETSYKIKKDGDLLVLELKEFYTRYTNDVIATTAFGLKVDSLKHPTNEFYMMGQDATSFGAIKWLIFLSIPKVMKFLGLSLVPGKITQFFKTLVLDTVATREREGIIRPDLLHLLIQAKKGTLHEEDSAEDQKGAKIKLDDEDIIAQSLQFFLAGFDTSSTLMSFVSYLLAIHPDVQTRLQEEIDKTLKKHDGKFTYEMVHSMKYLDMVVSETLRLYPPGAAVERVCVKNYTLKSDPPLELRPGDNIMIPVYGLQHDPNYFPDPERFDPERFSDDNKHNINPMTYIPFGLGPRSCIGNRFALMETKSLLAHLLSRFSVKVVSKTPIPIKVIQKGFNVTAEGGFWLGLEKRTT</sequence>
<keyword evidence="15" id="KW-0812">Transmembrane</keyword>
<organism evidence="16 17">
    <name type="scientific">Cryptotermes secundus</name>
    <dbReference type="NCBI Taxonomy" id="105785"/>
    <lineage>
        <taxon>Eukaryota</taxon>
        <taxon>Metazoa</taxon>
        <taxon>Ecdysozoa</taxon>
        <taxon>Arthropoda</taxon>
        <taxon>Hexapoda</taxon>
        <taxon>Insecta</taxon>
        <taxon>Pterygota</taxon>
        <taxon>Neoptera</taxon>
        <taxon>Polyneoptera</taxon>
        <taxon>Dictyoptera</taxon>
        <taxon>Blattodea</taxon>
        <taxon>Blattoidea</taxon>
        <taxon>Termitoidae</taxon>
        <taxon>Kalotermitidae</taxon>
        <taxon>Cryptotermitinae</taxon>
        <taxon>Cryptotermes</taxon>
    </lineage>
</organism>
<dbReference type="FunCoup" id="A0A2J7Q4A6">
    <property type="interactions" value="49"/>
</dbReference>
<keyword evidence="9 14" id="KW-0560">Oxidoreductase</keyword>
<name>A0A2J7Q4A6_9NEOP</name>